<evidence type="ECO:0000313" key="2">
    <source>
        <dbReference type="Proteomes" id="UP000048908"/>
    </source>
</evidence>
<keyword evidence="2" id="KW-1185">Reference proteome</keyword>
<evidence type="ECO:0000313" key="1">
    <source>
        <dbReference type="EMBL" id="CTQ34562.1"/>
    </source>
</evidence>
<dbReference type="EMBL" id="CXPG01000022">
    <property type="protein sequence ID" value="CTQ34562.1"/>
    <property type="molecule type" value="Genomic_DNA"/>
</dbReference>
<dbReference type="Proteomes" id="UP000048908">
    <property type="component" value="Unassembled WGS sequence"/>
</dbReference>
<accession>A0A0M6XV01</accession>
<dbReference type="AlphaFoldDB" id="A0A0M6XV01"/>
<sequence length="42" mass="4379">MADEIEEREVHLVRVGAGELLAALQAEDGAGATSRSVGRRAS</sequence>
<name>A0A0M6XV01_9RHOB</name>
<proteinExistence type="predicted"/>
<gene>
    <name evidence="1" type="ORF">JAN5088_03358</name>
</gene>
<reference evidence="1 2" key="1">
    <citation type="submission" date="2015-07" db="EMBL/GenBank/DDBJ databases">
        <authorList>
            <person name="Noorani M."/>
        </authorList>
    </citation>
    <scope>NUCLEOTIDE SEQUENCE [LARGE SCALE GENOMIC DNA]</scope>
    <source>
        <strain evidence="1 2">CECT 5088</strain>
    </source>
</reference>
<protein>
    <submittedName>
        <fullName evidence="1">Uncharacterized protein</fullName>
    </submittedName>
</protein>
<organism evidence="1 2">
    <name type="scientific">Jannaschia rubra</name>
    <dbReference type="NCBI Taxonomy" id="282197"/>
    <lineage>
        <taxon>Bacteria</taxon>
        <taxon>Pseudomonadati</taxon>
        <taxon>Pseudomonadota</taxon>
        <taxon>Alphaproteobacteria</taxon>
        <taxon>Rhodobacterales</taxon>
        <taxon>Roseobacteraceae</taxon>
        <taxon>Jannaschia</taxon>
    </lineage>
</organism>